<evidence type="ECO:0000256" key="2">
    <source>
        <dbReference type="ARBA" id="ARBA00022737"/>
    </source>
</evidence>
<dbReference type="GO" id="GO:0005783">
    <property type="term" value="C:endoplasmic reticulum"/>
    <property type="evidence" value="ECO:0007669"/>
    <property type="project" value="TreeGrafter"/>
</dbReference>
<keyword evidence="3" id="KW-0106">Calcium</keyword>
<feature type="transmembrane region" description="Helical" evidence="4">
    <location>
        <begin position="30"/>
        <end position="57"/>
    </location>
</feature>
<keyword evidence="1" id="KW-0479">Metal-binding</keyword>
<sequence>MWGPSNQTKKTNNIVYRPPTSPMHAHISPFVLALSLMANAVVYTLIATAFFIIMVLFSPSKQHGRDHRGLNRRLGYEFRITNFDPLVSKLERLAENRGQEDPIISTTSFHFENSSFVDEVDDAYEYFSEGKLNTTLRLYILFPLIDKAPADGVVSFKELEAWFEHQAHQRLNYTTQKEMASRDKDVDGAIAFNEYLPQFSKEDIEKNGMGHGEAGWWKEQFDNADIDQSGSLSFDEFKDFLHPEDSGNEKIQKWLLREKIKRMDYDGDGKLNFEEFLSHAYDIYKNYADFESRGADVPTAEEKFAELDVNKDKLLVVEELKPILGYLHPGELTYAKYYTSYLIHEADDNKDGNLSLDEMLNHEHIFYNTVFDEIKEDYDDDFHDEL</sequence>
<evidence type="ECO:0000259" key="5">
    <source>
        <dbReference type="PROSITE" id="PS50222"/>
    </source>
</evidence>
<keyword evidence="4" id="KW-0472">Membrane</keyword>
<dbReference type="PANTHER" id="PTHR10827">
    <property type="entry name" value="RETICULOCALBIN"/>
    <property type="match status" value="1"/>
</dbReference>
<keyword evidence="2" id="KW-0677">Repeat</keyword>
<dbReference type="Gene3D" id="1.10.238.10">
    <property type="entry name" value="EF-hand"/>
    <property type="match status" value="2"/>
</dbReference>
<dbReference type="AlphaFoldDB" id="A0A8J4VYF4"/>
<keyword evidence="7" id="KW-1185">Reference proteome</keyword>
<keyword evidence="4" id="KW-0812">Transmembrane</keyword>
<protein>
    <recommendedName>
        <fullName evidence="5">EF-hand domain-containing protein</fullName>
    </recommendedName>
</protein>
<gene>
    <name evidence="6" type="ORF">CMV_000889</name>
</gene>
<dbReference type="Pfam" id="PF13499">
    <property type="entry name" value="EF-hand_7"/>
    <property type="match status" value="1"/>
</dbReference>
<dbReference type="InterPro" id="IPR018247">
    <property type="entry name" value="EF_Hand_1_Ca_BS"/>
</dbReference>
<dbReference type="GO" id="GO:0005509">
    <property type="term" value="F:calcium ion binding"/>
    <property type="evidence" value="ECO:0007669"/>
    <property type="project" value="InterPro"/>
</dbReference>
<dbReference type="PROSITE" id="PS50222">
    <property type="entry name" value="EF_HAND_2"/>
    <property type="match status" value="2"/>
</dbReference>
<feature type="domain" description="EF-hand" evidence="5">
    <location>
        <begin position="256"/>
        <end position="286"/>
    </location>
</feature>
<dbReference type="InterPro" id="IPR011992">
    <property type="entry name" value="EF-hand-dom_pair"/>
</dbReference>
<dbReference type="SUPFAM" id="SSF47473">
    <property type="entry name" value="EF-hand"/>
    <property type="match status" value="2"/>
</dbReference>
<comment type="caution">
    <text evidence="6">The sequence shown here is derived from an EMBL/GenBank/DDBJ whole genome shotgun (WGS) entry which is preliminary data.</text>
</comment>
<keyword evidence="4" id="KW-1133">Transmembrane helix</keyword>
<accession>A0A8J4VYF4</accession>
<feature type="domain" description="EF-hand" evidence="5">
    <location>
        <begin position="212"/>
        <end position="247"/>
    </location>
</feature>
<dbReference type="InterPro" id="IPR002048">
    <property type="entry name" value="EF_hand_dom"/>
</dbReference>
<evidence type="ECO:0000256" key="4">
    <source>
        <dbReference type="SAM" id="Phobius"/>
    </source>
</evidence>
<evidence type="ECO:0000313" key="6">
    <source>
        <dbReference type="EMBL" id="KAF3975910.1"/>
    </source>
</evidence>
<evidence type="ECO:0000256" key="1">
    <source>
        <dbReference type="ARBA" id="ARBA00022723"/>
    </source>
</evidence>
<reference evidence="6" key="1">
    <citation type="submission" date="2020-03" db="EMBL/GenBank/DDBJ databases">
        <title>Castanea mollissima Vanexum genome sequencing.</title>
        <authorList>
            <person name="Staton M."/>
        </authorList>
    </citation>
    <scope>NUCLEOTIDE SEQUENCE</scope>
    <source>
        <tissue evidence="6">Leaf</tissue>
    </source>
</reference>
<dbReference type="EMBL" id="JRKL02000050">
    <property type="protein sequence ID" value="KAF3975910.1"/>
    <property type="molecule type" value="Genomic_DNA"/>
</dbReference>
<dbReference type="PROSITE" id="PS00018">
    <property type="entry name" value="EF_HAND_1"/>
    <property type="match status" value="3"/>
</dbReference>
<organism evidence="6 7">
    <name type="scientific">Castanea mollissima</name>
    <name type="common">Chinese chestnut</name>
    <dbReference type="NCBI Taxonomy" id="60419"/>
    <lineage>
        <taxon>Eukaryota</taxon>
        <taxon>Viridiplantae</taxon>
        <taxon>Streptophyta</taxon>
        <taxon>Embryophyta</taxon>
        <taxon>Tracheophyta</taxon>
        <taxon>Spermatophyta</taxon>
        <taxon>Magnoliopsida</taxon>
        <taxon>eudicotyledons</taxon>
        <taxon>Gunneridae</taxon>
        <taxon>Pentapetalae</taxon>
        <taxon>rosids</taxon>
        <taxon>fabids</taxon>
        <taxon>Fagales</taxon>
        <taxon>Fagaceae</taxon>
        <taxon>Castanea</taxon>
    </lineage>
</organism>
<dbReference type="SMART" id="SM00054">
    <property type="entry name" value="EFh"/>
    <property type="match status" value="3"/>
</dbReference>
<evidence type="ECO:0000313" key="7">
    <source>
        <dbReference type="Proteomes" id="UP000737018"/>
    </source>
</evidence>
<dbReference type="OrthoDB" id="293868at2759"/>
<dbReference type="FunFam" id="1.10.238.10:FF:000297">
    <property type="entry name" value="Calcium-binding EF hand family protein"/>
    <property type="match status" value="1"/>
</dbReference>
<proteinExistence type="predicted"/>
<dbReference type="PANTHER" id="PTHR10827:SF98">
    <property type="entry name" value="45 KDA CALCIUM-BINDING PROTEIN"/>
    <property type="match status" value="1"/>
</dbReference>
<name>A0A8J4VYF4_9ROSI</name>
<dbReference type="Proteomes" id="UP000737018">
    <property type="component" value="Unassembled WGS sequence"/>
</dbReference>
<evidence type="ECO:0000256" key="3">
    <source>
        <dbReference type="ARBA" id="ARBA00022837"/>
    </source>
</evidence>